<dbReference type="EMBL" id="QUZT01000029">
    <property type="protein sequence ID" value="TFY92959.1"/>
    <property type="molecule type" value="Genomic_DNA"/>
</dbReference>
<dbReference type="AlphaFoldDB" id="A0A4Z0B3E2"/>
<sequence length="300" mass="32986">MRLIKPVEITPAKLISSNVPETDYPAWLVSATYALGDRVLLDHTIYEALAAVAAGVKPGEEVVTPEAPAKWQNRGMDNRWRMFDDKVESLTTNPGTIEVRIRPGAVINSMALFNLQGKSVTITMIDPVEGEVYRKTLTLVDAGVTNWYDWFFEPIGKRTDVVVLDMPPYGSADIVLIIDAGAELAAIGHTVIGAVKRIGTALYGTSVGINDYSRKSTDEFGNTIVVQRSFSNRAEFDVTLDTSEVTRVRRLLAELRATPVVWIGEESYEATILFGFYKDFQIVFSGPTVSDCSITVEGVI</sequence>
<accession>A0A4Z0B3E2</accession>
<dbReference type="RefSeq" id="WP_135309164.1">
    <property type="nucleotide sequence ID" value="NZ_QUZT01000029.1"/>
</dbReference>
<evidence type="ECO:0000313" key="2">
    <source>
        <dbReference type="Proteomes" id="UP000297734"/>
    </source>
</evidence>
<proteinExistence type="predicted"/>
<dbReference type="Proteomes" id="UP000297734">
    <property type="component" value="Unassembled WGS sequence"/>
</dbReference>
<evidence type="ECO:0000313" key="1">
    <source>
        <dbReference type="EMBL" id="TFY92959.1"/>
    </source>
</evidence>
<protein>
    <submittedName>
        <fullName evidence="1">Carbohydrate-binding protein</fullName>
    </submittedName>
</protein>
<organism evidence="1 2">
    <name type="scientific">Pseudomonas nabeulensis</name>
    <dbReference type="NCBI Taxonomy" id="2293833"/>
    <lineage>
        <taxon>Bacteria</taxon>
        <taxon>Pseudomonadati</taxon>
        <taxon>Pseudomonadota</taxon>
        <taxon>Gammaproteobacteria</taxon>
        <taxon>Pseudomonadales</taxon>
        <taxon>Pseudomonadaceae</taxon>
        <taxon>Pseudomonas</taxon>
    </lineage>
</organism>
<keyword evidence="2" id="KW-1185">Reference proteome</keyword>
<gene>
    <name evidence="1" type="ORF">DYL61_16310</name>
</gene>
<reference evidence="1 2" key="1">
    <citation type="journal article" date="2019" name="Syst. Appl. Microbiol.">
        <title>New species of pathogenic Pseudomonas isolated from citrus in Tunisia: Proposal of Pseudomonas kairouanensis sp. nov. and Pseudomonas nabeulensis sp. nov.</title>
        <authorList>
            <person name="Oueslati M."/>
            <person name="Mulet M."/>
            <person name="Gomila M."/>
            <person name="Berge O."/>
            <person name="Hajlaoui M.R."/>
            <person name="Lalucat J."/>
            <person name="Sadfi-Zouaoui N."/>
            <person name="Garcia-Valdes E."/>
        </authorList>
    </citation>
    <scope>NUCLEOTIDE SEQUENCE [LARGE SCALE GENOMIC DNA]</scope>
    <source>
        <strain evidence="1 2">E10B</strain>
    </source>
</reference>
<name>A0A4Z0B3E2_9PSED</name>
<comment type="caution">
    <text evidence="1">The sequence shown here is derived from an EMBL/GenBank/DDBJ whole genome shotgun (WGS) entry which is preliminary data.</text>
</comment>
<dbReference type="OrthoDB" id="6992011at2"/>